<evidence type="ECO:0000313" key="1">
    <source>
        <dbReference type="EMBL" id="TNC27289.1"/>
    </source>
</evidence>
<sequence>MWNILAGVVGAAVSLAGVLLGAWLKSRNEHRSWLREQKLKSAADLIAAVSHLYESQRDSSDQSRLTPADRVAWQDKLQTGRSIMHLLCRDETRESASAPASFAWQRKDKNVPEQADVVKALQAFNVHVRREIRSDR</sequence>
<proteinExistence type="predicted"/>
<comment type="caution">
    <text evidence="1">The sequence shown here is derived from an EMBL/GenBank/DDBJ whole genome shotgun (WGS) entry which is preliminary data.</text>
</comment>
<gene>
    <name evidence="1" type="ORF">FG385_09390</name>
</gene>
<accession>A0A5C4M425</accession>
<evidence type="ECO:0000313" key="2">
    <source>
        <dbReference type="Proteomes" id="UP000305546"/>
    </source>
</evidence>
<dbReference type="OrthoDB" id="3386585at2"/>
<keyword evidence="2" id="KW-1185">Reference proteome</keyword>
<name>A0A5C4M425_9PSEU</name>
<protein>
    <submittedName>
        <fullName evidence="1">Uncharacterized protein</fullName>
    </submittedName>
</protein>
<dbReference type="AlphaFoldDB" id="A0A5C4M425"/>
<reference evidence="1 2" key="1">
    <citation type="submission" date="2019-06" db="EMBL/GenBank/DDBJ databases">
        <title>Amycolatopsis alkalitolerans sp. nov., isolated from Gastrodia elata Blume.</title>
        <authorList>
            <person name="Narsing Rao M.P."/>
            <person name="Li W.J."/>
        </authorList>
    </citation>
    <scope>NUCLEOTIDE SEQUENCE [LARGE SCALE GENOMIC DNA]</scope>
    <source>
        <strain evidence="1 2">SYSUP0005</strain>
    </source>
</reference>
<organism evidence="1 2">
    <name type="scientific">Amycolatopsis alkalitolerans</name>
    <dbReference type="NCBI Taxonomy" id="2547244"/>
    <lineage>
        <taxon>Bacteria</taxon>
        <taxon>Bacillati</taxon>
        <taxon>Actinomycetota</taxon>
        <taxon>Actinomycetes</taxon>
        <taxon>Pseudonocardiales</taxon>
        <taxon>Pseudonocardiaceae</taxon>
        <taxon>Amycolatopsis</taxon>
    </lineage>
</organism>
<dbReference type="EMBL" id="VDFW01000006">
    <property type="protein sequence ID" value="TNC27289.1"/>
    <property type="molecule type" value="Genomic_DNA"/>
</dbReference>
<dbReference type="Proteomes" id="UP000305546">
    <property type="component" value="Unassembled WGS sequence"/>
</dbReference>
<dbReference type="RefSeq" id="WP_139096251.1">
    <property type="nucleotide sequence ID" value="NZ_VDFW01000006.1"/>
</dbReference>